<dbReference type="Gene3D" id="3.40.630.30">
    <property type="match status" value="1"/>
</dbReference>
<dbReference type="PANTHER" id="PTHR43415">
    <property type="entry name" value="SPERMIDINE N(1)-ACETYLTRANSFERASE"/>
    <property type="match status" value="1"/>
</dbReference>
<accession>A0A1C7ICM3</accession>
<evidence type="ECO:0000259" key="1">
    <source>
        <dbReference type="PROSITE" id="PS51186"/>
    </source>
</evidence>
<gene>
    <name evidence="2" type="ORF">A4V09_17305</name>
</gene>
<reference evidence="2" key="1">
    <citation type="submission" date="2017-04" db="EMBL/GenBank/DDBJ databases">
        <title>Complete Genome Sequences of Twelve Strains of a Stable Defined Moderately Diverse Mouse Microbiota 2 (sDMDMm2).</title>
        <authorList>
            <person name="Uchimura Y."/>
            <person name="Wyss M."/>
            <person name="Brugiroux S."/>
            <person name="Limenitakis J.P."/>
            <person name="Stecher B."/>
            <person name="McCoy K.D."/>
            <person name="Macpherson A.J."/>
        </authorList>
    </citation>
    <scope>NUCLEOTIDE SEQUENCE</scope>
    <source>
        <strain evidence="2">YL58</strain>
    </source>
</reference>
<dbReference type="InterPro" id="IPR016181">
    <property type="entry name" value="Acyl_CoA_acyltransferase"/>
</dbReference>
<name>A0A1C7ICM3_9FIRM</name>
<dbReference type="PROSITE" id="PS51186">
    <property type="entry name" value="GNAT"/>
    <property type="match status" value="1"/>
</dbReference>
<dbReference type="OrthoDB" id="9795206at2"/>
<dbReference type="InterPro" id="IPR000182">
    <property type="entry name" value="GNAT_dom"/>
</dbReference>
<dbReference type="KEGG" id="byl:A4V09_17305"/>
<dbReference type="SUPFAM" id="SSF55729">
    <property type="entry name" value="Acyl-CoA N-acyltransferases (Nat)"/>
    <property type="match status" value="1"/>
</dbReference>
<dbReference type="PANTHER" id="PTHR43415:SF3">
    <property type="entry name" value="GNAT-FAMILY ACETYLTRANSFERASE"/>
    <property type="match status" value="1"/>
</dbReference>
<dbReference type="EMBL" id="CP015405">
    <property type="protein sequence ID" value="ANU77345.1"/>
    <property type="molecule type" value="Genomic_DNA"/>
</dbReference>
<evidence type="ECO:0000313" key="2">
    <source>
        <dbReference type="EMBL" id="ANU77345.1"/>
    </source>
</evidence>
<dbReference type="RefSeq" id="WP_065543474.1">
    <property type="nucleotide sequence ID" value="NZ_CP015405.2"/>
</dbReference>
<organism evidence="2 3">
    <name type="scientific">Blautia pseudococcoides</name>
    <dbReference type="NCBI Taxonomy" id="1796616"/>
    <lineage>
        <taxon>Bacteria</taxon>
        <taxon>Bacillati</taxon>
        <taxon>Bacillota</taxon>
        <taxon>Clostridia</taxon>
        <taxon>Lachnospirales</taxon>
        <taxon>Lachnospiraceae</taxon>
        <taxon>Blautia</taxon>
    </lineage>
</organism>
<proteinExistence type="predicted"/>
<protein>
    <submittedName>
        <fullName evidence="2">N-acetyltransferase</fullName>
    </submittedName>
</protein>
<evidence type="ECO:0000313" key="3">
    <source>
        <dbReference type="Proteomes" id="UP000092574"/>
    </source>
</evidence>
<feature type="domain" description="N-acetyltransferase" evidence="1">
    <location>
        <begin position="3"/>
        <end position="162"/>
    </location>
</feature>
<keyword evidence="3" id="KW-1185">Reference proteome</keyword>
<dbReference type="STRING" id="1796616.A4V09_17305"/>
<dbReference type="Pfam" id="PF13302">
    <property type="entry name" value="Acetyltransf_3"/>
    <property type="match status" value="1"/>
</dbReference>
<dbReference type="AlphaFoldDB" id="A0A1C7ICM3"/>
<sequence>MKIQLRRFVKEDIPNKVRWINDENNNQYLHYDLPLNIPQTEIWYENNKYRADRYDAVIECDDVPVGLIGLLSISGGRAEYYITLGEQEFKGKGIAKEATYLLLHYAFSEIGLQEVYLYTEIDNTSAQRLFERCGFIKMGLERDSVVNRGKSVDRYYYVVSSDDKSKG</sequence>
<dbReference type="Proteomes" id="UP000092574">
    <property type="component" value="Chromosome"/>
</dbReference>
<dbReference type="GO" id="GO:0016747">
    <property type="term" value="F:acyltransferase activity, transferring groups other than amino-acyl groups"/>
    <property type="evidence" value="ECO:0007669"/>
    <property type="project" value="InterPro"/>
</dbReference>